<dbReference type="AlphaFoldDB" id="A0A943UUL5"/>
<feature type="transmembrane region" description="Helical" evidence="4">
    <location>
        <begin position="6"/>
        <end position="27"/>
    </location>
</feature>
<gene>
    <name evidence="6" type="ORF">KH142_09105</name>
</gene>
<comment type="caution">
    <text evidence="6">The sequence shown here is derived from an EMBL/GenBank/DDBJ whole genome shotgun (WGS) entry which is preliminary data.</text>
</comment>
<evidence type="ECO:0000256" key="4">
    <source>
        <dbReference type="SAM" id="Phobius"/>
    </source>
</evidence>
<dbReference type="Pfam" id="PF00196">
    <property type="entry name" value="GerE"/>
    <property type="match status" value="1"/>
</dbReference>
<feature type="transmembrane region" description="Helical" evidence="4">
    <location>
        <begin position="131"/>
        <end position="150"/>
    </location>
</feature>
<evidence type="ECO:0000256" key="1">
    <source>
        <dbReference type="ARBA" id="ARBA00023015"/>
    </source>
</evidence>
<keyword evidence="1" id="KW-0805">Transcription regulation</keyword>
<dbReference type="InterPro" id="IPR000792">
    <property type="entry name" value="Tscrpt_reg_LuxR_C"/>
</dbReference>
<feature type="transmembrane region" description="Helical" evidence="4">
    <location>
        <begin position="170"/>
        <end position="192"/>
    </location>
</feature>
<keyword evidence="4" id="KW-1133">Transmembrane helix</keyword>
<dbReference type="PANTHER" id="PTHR44688">
    <property type="entry name" value="DNA-BINDING TRANSCRIPTIONAL ACTIVATOR DEVR_DOSR"/>
    <property type="match status" value="1"/>
</dbReference>
<feature type="transmembrane region" description="Helical" evidence="4">
    <location>
        <begin position="34"/>
        <end position="55"/>
    </location>
</feature>
<feature type="transmembrane region" description="Helical" evidence="4">
    <location>
        <begin position="103"/>
        <end position="125"/>
    </location>
</feature>
<organism evidence="6 7">
    <name type="scientific">Slackia piriformis</name>
    <dbReference type="NCBI Taxonomy" id="626934"/>
    <lineage>
        <taxon>Bacteria</taxon>
        <taxon>Bacillati</taxon>
        <taxon>Actinomycetota</taxon>
        <taxon>Coriobacteriia</taxon>
        <taxon>Eggerthellales</taxon>
        <taxon>Eggerthellaceae</taxon>
        <taxon>Slackia</taxon>
    </lineage>
</organism>
<evidence type="ECO:0000259" key="5">
    <source>
        <dbReference type="PROSITE" id="PS50043"/>
    </source>
</evidence>
<name>A0A943UUL5_9ACTN</name>
<feature type="domain" description="HTH luxR-type" evidence="5">
    <location>
        <begin position="257"/>
        <end position="321"/>
    </location>
</feature>
<evidence type="ECO:0000256" key="2">
    <source>
        <dbReference type="ARBA" id="ARBA00023125"/>
    </source>
</evidence>
<accession>A0A943UUL5</accession>
<dbReference type="InterPro" id="IPR016032">
    <property type="entry name" value="Sig_transdc_resp-reg_C-effctor"/>
</dbReference>
<dbReference type="GO" id="GO:0003677">
    <property type="term" value="F:DNA binding"/>
    <property type="evidence" value="ECO:0007669"/>
    <property type="project" value="UniProtKB-KW"/>
</dbReference>
<keyword evidence="4" id="KW-0472">Membrane</keyword>
<dbReference type="SUPFAM" id="SSF46894">
    <property type="entry name" value="C-terminal effector domain of the bipartite response regulators"/>
    <property type="match status" value="1"/>
</dbReference>
<evidence type="ECO:0000313" key="6">
    <source>
        <dbReference type="EMBL" id="MBS6941602.1"/>
    </source>
</evidence>
<protein>
    <submittedName>
        <fullName evidence="6">Helix-turn-helix transcriptional regulator</fullName>
    </submittedName>
</protein>
<feature type="transmembrane region" description="Helical" evidence="4">
    <location>
        <begin position="75"/>
        <end position="96"/>
    </location>
</feature>
<reference evidence="6" key="1">
    <citation type="submission" date="2021-02" db="EMBL/GenBank/DDBJ databases">
        <title>Infant gut strain persistence is associated with maternal origin, phylogeny, and functional potential including surface adhesion and iron acquisition.</title>
        <authorList>
            <person name="Lou Y.C."/>
        </authorList>
    </citation>
    <scope>NUCLEOTIDE SEQUENCE</scope>
    <source>
        <strain evidence="6">L2_039_000G1_dasL2_039_000G1_concoct_11</strain>
    </source>
</reference>
<dbReference type="PRINTS" id="PR00038">
    <property type="entry name" value="HTHLUXR"/>
</dbReference>
<dbReference type="Proteomes" id="UP000727506">
    <property type="component" value="Unassembled WGS sequence"/>
</dbReference>
<dbReference type="PANTHER" id="PTHR44688:SF16">
    <property type="entry name" value="DNA-BINDING TRANSCRIPTIONAL ACTIVATOR DEVR_DOSR"/>
    <property type="match status" value="1"/>
</dbReference>
<keyword evidence="2" id="KW-0238">DNA-binding</keyword>
<evidence type="ECO:0000256" key="3">
    <source>
        <dbReference type="ARBA" id="ARBA00023163"/>
    </source>
</evidence>
<dbReference type="SMART" id="SM00421">
    <property type="entry name" value="HTH_LUXR"/>
    <property type="match status" value="1"/>
</dbReference>
<dbReference type="EMBL" id="JAGZSV010000236">
    <property type="protein sequence ID" value="MBS6941602.1"/>
    <property type="molecule type" value="Genomic_DNA"/>
</dbReference>
<dbReference type="Gene3D" id="1.10.10.10">
    <property type="entry name" value="Winged helix-like DNA-binding domain superfamily/Winged helix DNA-binding domain"/>
    <property type="match status" value="1"/>
</dbReference>
<keyword evidence="3" id="KW-0804">Transcription</keyword>
<dbReference type="InterPro" id="IPR036388">
    <property type="entry name" value="WH-like_DNA-bd_sf"/>
</dbReference>
<sequence length="321" mass="36102">METVFYSYTIIIMLVCAGASTAMTTSYAITRNRVYFFAAIAFVLYFFDLTFIFQSEYLNHGMGIEPDDFYTVNDPLIKTVIAAGILESLWLGLLHYFGKPHAFAAVAPIAVFLTADFLIVCLMPESPLKQWCFYSSREAFLIWCIGYVAYKTATAKTPAKAALARRLRTLAIIGGALVACIVAENTFMILIWNPSAATASSILPLYISERNISENILVLVYATFALRRSMEILRLRHKDPPDHGDERQRYIAETIDSYCARHDLTKRERDVLLCIVNGEDYQNAANDLQLAVGTVKSHTHNILKKTGTSTRQELVQDFWGS</sequence>
<keyword evidence="4" id="KW-0812">Transmembrane</keyword>
<dbReference type="GO" id="GO:0006355">
    <property type="term" value="P:regulation of DNA-templated transcription"/>
    <property type="evidence" value="ECO:0007669"/>
    <property type="project" value="InterPro"/>
</dbReference>
<proteinExistence type="predicted"/>
<dbReference type="PROSITE" id="PS50043">
    <property type="entry name" value="HTH_LUXR_2"/>
    <property type="match status" value="1"/>
</dbReference>
<dbReference type="CDD" id="cd06170">
    <property type="entry name" value="LuxR_C_like"/>
    <property type="match status" value="1"/>
</dbReference>
<evidence type="ECO:0000313" key="7">
    <source>
        <dbReference type="Proteomes" id="UP000727506"/>
    </source>
</evidence>